<dbReference type="EMBL" id="SOBH01000002">
    <property type="protein sequence ID" value="TDT75130.1"/>
    <property type="molecule type" value="Genomic_DNA"/>
</dbReference>
<protein>
    <submittedName>
        <fullName evidence="3">LPS sulfotransferase NodH</fullName>
    </submittedName>
</protein>
<name>A0A4R7LLX8_9RHOB</name>
<evidence type="ECO:0000313" key="3">
    <source>
        <dbReference type="EMBL" id="TDT75130.1"/>
    </source>
</evidence>
<proteinExistence type="predicted"/>
<gene>
    <name evidence="3" type="ORF">BDE40_1856</name>
</gene>
<dbReference type="AlphaFoldDB" id="A0A4R7LLX8"/>
<dbReference type="PIRSF" id="PIRSF021497">
    <property type="entry name" value="Sulphotransferase_Stf0"/>
    <property type="match status" value="1"/>
</dbReference>
<organism evidence="3 4">
    <name type="scientific">Litoreibacter halocynthiae</name>
    <dbReference type="NCBI Taxonomy" id="1242689"/>
    <lineage>
        <taxon>Bacteria</taxon>
        <taxon>Pseudomonadati</taxon>
        <taxon>Pseudomonadota</taxon>
        <taxon>Alphaproteobacteria</taxon>
        <taxon>Rhodobacterales</taxon>
        <taxon>Roseobacteraceae</taxon>
        <taxon>Litoreibacter</taxon>
    </lineage>
</organism>
<feature type="region of interest" description="Disordered" evidence="1">
    <location>
        <begin position="251"/>
        <end position="282"/>
    </location>
</feature>
<feature type="domain" description="Sulphotransferase Stf0" evidence="2">
    <location>
        <begin position="36"/>
        <end position="278"/>
    </location>
</feature>
<feature type="compositionally biased region" description="Basic and acidic residues" evidence="1">
    <location>
        <begin position="268"/>
        <end position="282"/>
    </location>
</feature>
<reference evidence="3 4" key="1">
    <citation type="submission" date="2019-03" db="EMBL/GenBank/DDBJ databases">
        <title>Genomic Encyclopedia of Archaeal and Bacterial Type Strains, Phase II (KMG-II): from individual species to whole genera.</title>
        <authorList>
            <person name="Goeker M."/>
        </authorList>
    </citation>
    <scope>NUCLEOTIDE SEQUENCE [LARGE SCALE GENOMIC DNA]</scope>
    <source>
        <strain evidence="3 4">DSM 29467</strain>
    </source>
</reference>
<keyword evidence="3" id="KW-0808">Transferase</keyword>
<evidence type="ECO:0000256" key="1">
    <source>
        <dbReference type="SAM" id="MobiDB-lite"/>
    </source>
</evidence>
<sequence>MGASCFTLQMTALSPNQQWEFSATSYNSSPMKQFESYVICTSPRSGSTLLCRLLSEVGNAGLPDSHFHEPTLNEWLSEYGFGISEFNTRREALSAIFRAALEYGKGKSNVFGLRLQRHSFDFFIEQLRVLYPSLLDDKSRIEAAFGNTLFIHLTRENKLDQAVSYVRAQQSGLWHLAPDGTEIERLSEPQEPTYDPTAIEAQLRLSEQMDKDWQSWFVSGGINPIRITYDELSAEPYRTLGGLLKELGLEQDPRAEVTPPTAKLADATNREWAERFRSEGRS</sequence>
<evidence type="ECO:0000259" key="2">
    <source>
        <dbReference type="Pfam" id="PF09037"/>
    </source>
</evidence>
<dbReference type="SUPFAM" id="SSF52540">
    <property type="entry name" value="P-loop containing nucleoside triphosphate hydrolases"/>
    <property type="match status" value="1"/>
</dbReference>
<keyword evidence="4" id="KW-1185">Reference proteome</keyword>
<dbReference type="Pfam" id="PF09037">
    <property type="entry name" value="Sulphotransf"/>
    <property type="match status" value="1"/>
</dbReference>
<accession>A0A4R7LLX8</accession>
<dbReference type="InterPro" id="IPR015124">
    <property type="entry name" value="Stf0"/>
</dbReference>
<evidence type="ECO:0000313" key="4">
    <source>
        <dbReference type="Proteomes" id="UP000294563"/>
    </source>
</evidence>
<comment type="caution">
    <text evidence="3">The sequence shown here is derived from an EMBL/GenBank/DDBJ whole genome shotgun (WGS) entry which is preliminary data.</text>
</comment>
<dbReference type="InterPro" id="IPR027417">
    <property type="entry name" value="P-loop_NTPase"/>
</dbReference>
<dbReference type="Proteomes" id="UP000294563">
    <property type="component" value="Unassembled WGS sequence"/>
</dbReference>
<dbReference type="InterPro" id="IPR024628">
    <property type="entry name" value="Sulfotransferase_Stf0_dom"/>
</dbReference>
<dbReference type="Gene3D" id="3.40.50.300">
    <property type="entry name" value="P-loop containing nucleotide triphosphate hydrolases"/>
    <property type="match status" value="1"/>
</dbReference>
<dbReference type="GO" id="GO:0016740">
    <property type="term" value="F:transferase activity"/>
    <property type="evidence" value="ECO:0007669"/>
    <property type="project" value="UniProtKB-KW"/>
</dbReference>